<dbReference type="InterPro" id="IPR008271">
    <property type="entry name" value="Ser/Thr_kinase_AS"/>
</dbReference>
<evidence type="ECO:0000259" key="18">
    <source>
        <dbReference type="PROSITE" id="PS50011"/>
    </source>
</evidence>
<dbReference type="PROSITE" id="PS00108">
    <property type="entry name" value="PROTEIN_KINASE_ST"/>
    <property type="match status" value="1"/>
</dbReference>
<dbReference type="Proteomes" id="UP000290289">
    <property type="component" value="Chromosome 5"/>
</dbReference>
<evidence type="ECO:0000313" key="20">
    <source>
        <dbReference type="EMBL" id="RXH99453.1"/>
    </source>
</evidence>
<evidence type="ECO:0000256" key="13">
    <source>
        <dbReference type="ARBA" id="ARBA00023187"/>
    </source>
</evidence>
<evidence type="ECO:0000256" key="15">
    <source>
        <dbReference type="ARBA" id="ARBA00047899"/>
    </source>
</evidence>
<dbReference type="InterPro" id="IPR011009">
    <property type="entry name" value="Kinase-like_dom_sf"/>
</dbReference>
<evidence type="ECO:0000256" key="16">
    <source>
        <dbReference type="ARBA" id="ARBA00048679"/>
    </source>
</evidence>
<dbReference type="PROSITE" id="PS50011">
    <property type="entry name" value="PROTEIN_KINASE_DOM"/>
    <property type="match status" value="1"/>
</dbReference>
<feature type="compositionally biased region" description="Pro residues" evidence="17">
    <location>
        <begin position="512"/>
        <end position="529"/>
    </location>
</feature>
<dbReference type="GO" id="GO:0071013">
    <property type="term" value="C:catalytic step 2 spliceosome"/>
    <property type="evidence" value="ECO:0007669"/>
    <property type="project" value="TreeGrafter"/>
</dbReference>
<gene>
    <name evidence="20" type="ORF">DVH24_011778</name>
</gene>
<keyword evidence="6" id="KW-0507">mRNA processing</keyword>
<feature type="compositionally biased region" description="Basic and acidic residues" evidence="17">
    <location>
        <begin position="530"/>
        <end position="539"/>
    </location>
</feature>
<comment type="similarity">
    <text evidence="2">Belongs to the protein kinase superfamily. TKL Ser/Thr protein kinase family. RAF subfamily.</text>
</comment>
<dbReference type="EC" id="2.7.11.1" evidence="3"/>
<dbReference type="PRINTS" id="PR00109">
    <property type="entry name" value="TYRKINASE"/>
</dbReference>
<keyword evidence="5" id="KW-0597">Phosphoprotein</keyword>
<dbReference type="InterPro" id="IPR029071">
    <property type="entry name" value="Ubiquitin-like_domsf"/>
</dbReference>
<dbReference type="Gene3D" id="1.10.10.790">
    <property type="entry name" value="Surp module"/>
    <property type="match status" value="2"/>
</dbReference>
<dbReference type="Gene3D" id="3.10.20.90">
    <property type="entry name" value="Phosphatidylinositol 3-kinase Catalytic Subunit, Chain A, domain 1"/>
    <property type="match status" value="1"/>
</dbReference>
<dbReference type="PANTHER" id="PTHR15316">
    <property type="entry name" value="SPLICEOSOME ASSOCIATED PROTEIN 114/SWAP SPLICING FACTOR-RELATED"/>
    <property type="match status" value="1"/>
</dbReference>
<feature type="region of interest" description="Disordered" evidence="17">
    <location>
        <begin position="512"/>
        <end position="539"/>
    </location>
</feature>
<dbReference type="GO" id="GO:0003723">
    <property type="term" value="F:RNA binding"/>
    <property type="evidence" value="ECO:0007669"/>
    <property type="project" value="InterPro"/>
</dbReference>
<comment type="subcellular location">
    <subcellularLocation>
        <location evidence="1">Nucleus</location>
    </subcellularLocation>
</comment>
<dbReference type="InterPro" id="IPR000061">
    <property type="entry name" value="Surp"/>
</dbReference>
<evidence type="ECO:0000256" key="11">
    <source>
        <dbReference type="ARBA" id="ARBA00022777"/>
    </source>
</evidence>
<name>A0A498JZK3_MALDO</name>
<sequence>MSLLQDPPSDGSLALSIPESKTMSNTRVIGMIRPPQDIRTMVDKTAHFVAKKGPEFVKRIVAENAGNSKFHFLSSLSPYHAYYQHRLSEFRDRNQQPANSAEPELGAPQAPAIKGGAGAPVPDPSAQFKPVRKVIETPESEQYTVRIPEGITGEEFDIIKLTAQFVAREGKSFLAGLTSREIKNSQFNFLKLGSVMFALFTSLSDAYSKVLLPPEGLTEKLRNTVADMETVLQRCVNRLEWEQSQEKEMRKVEDEIERERIPMAMIDWFDFVVVETIDFADNEDEYLPSPMTVQEVVRRSRVKHMEEDDVEFEKAVEMETDDDEMQLVEEGLSTKDIGEPMRVVKNWKRPEERIHAERDSMKYVVSPITGELFPTSEMSEHMRISLIDPKFKEQKERMFGIQLSRNIMGLARTHPDSFGTTEEEVSNGHTGSIGFNQNYVLKNDAMNLPGPAAPPPKSAVPSVRPLPPPPGSTLNLPCVPLNTIPYFTPMQVPCAYIPLPVPLPTMQSMPPLPFPQVIPPPPPEKAGPPRPEEEPEPKRQKLDDYMLIPEDHFLTQHPGPKKIYAEIHLPANKQKLSGKPGFLKDNLSLAYYNVGAGETFTLSIWCITKENEKFSYGICVVFWFFIFLEACLFRLMKQSVQPVRSTLAAMPWPGLISELWGSPIPSLMLDCAKCSARIAVKTDLDRRNLCIVSGATRSKPLPNPSSSKKSQFNSEMNSLERKRFDSMESWSMILDSENVETWEVSKEDQEEWTADLSQLFIGNKFASGAHSRIYRGIYKQRAVAVKMVRIPNQREETRSLLEQQFKSEVALLSRLFHPNIVQFIAACKKPPVYCIITEYMSQGTLRMYLNKKEPYSLSTETILRLALDISRGMEYLHSQGVIHRDLKSNNLLLNDDMRVKVADFGTSCLETQCQETKGNKGTYRWMAPEMIKEKPCSRKVDVYSFGIVLWELTTALLPFQGMTPVQAAFAVAEKNERPPMPASCQPALAHLIKRCWAPNPAKRPDFSDIVSALEKYDECVKEGLPLTHHSGLVSRNVILERLKGCVSLRSSVTVQA</sequence>
<keyword evidence="12" id="KW-0067">ATP-binding</keyword>
<reference evidence="20 21" key="1">
    <citation type="submission" date="2018-10" db="EMBL/GenBank/DDBJ databases">
        <title>A high-quality apple genome assembly.</title>
        <authorList>
            <person name="Hu J."/>
        </authorList>
    </citation>
    <scope>NUCLEOTIDE SEQUENCE [LARGE SCALE GENOMIC DNA]</scope>
    <source>
        <strain evidence="21">cv. HFTH1</strain>
        <tissue evidence="20">Young leaf</tissue>
    </source>
</reference>
<evidence type="ECO:0000256" key="6">
    <source>
        <dbReference type="ARBA" id="ARBA00022664"/>
    </source>
</evidence>
<keyword evidence="21" id="KW-1185">Reference proteome</keyword>
<evidence type="ECO:0000256" key="1">
    <source>
        <dbReference type="ARBA" id="ARBA00004123"/>
    </source>
</evidence>
<dbReference type="FunFam" id="1.10.510.10:FF:000316">
    <property type="entry name" value="serine/threonine-protein kinase HT1"/>
    <property type="match status" value="1"/>
</dbReference>
<accession>A0A498JZK3</accession>
<feature type="compositionally biased region" description="Pro residues" evidence="17">
    <location>
        <begin position="451"/>
        <end position="466"/>
    </location>
</feature>
<keyword evidence="13" id="KW-0508">mRNA splicing</keyword>
<comment type="catalytic activity">
    <reaction evidence="15">
        <text>L-threonyl-[protein] + ATP = O-phospho-L-threonyl-[protein] + ADP + H(+)</text>
        <dbReference type="Rhea" id="RHEA:46608"/>
        <dbReference type="Rhea" id="RHEA-COMP:11060"/>
        <dbReference type="Rhea" id="RHEA-COMP:11605"/>
        <dbReference type="ChEBI" id="CHEBI:15378"/>
        <dbReference type="ChEBI" id="CHEBI:30013"/>
        <dbReference type="ChEBI" id="CHEBI:30616"/>
        <dbReference type="ChEBI" id="CHEBI:61977"/>
        <dbReference type="ChEBI" id="CHEBI:456216"/>
        <dbReference type="EC" id="2.7.11.1"/>
    </reaction>
</comment>
<keyword evidence="10" id="KW-0547">Nucleotide-binding</keyword>
<feature type="domain" description="SURP motif" evidence="19">
    <location>
        <begin position="158"/>
        <end position="200"/>
    </location>
</feature>
<dbReference type="PANTHER" id="PTHR15316:SF1">
    <property type="entry name" value="SPLICING FACTOR 3A SUBUNIT 1"/>
    <property type="match status" value="1"/>
</dbReference>
<keyword evidence="4" id="KW-0723">Serine/threonine-protein kinase</keyword>
<evidence type="ECO:0000256" key="10">
    <source>
        <dbReference type="ARBA" id="ARBA00022741"/>
    </source>
</evidence>
<dbReference type="GO" id="GO:0000381">
    <property type="term" value="P:regulation of alternative mRNA splicing, via spliceosome"/>
    <property type="evidence" value="ECO:0007669"/>
    <property type="project" value="TreeGrafter"/>
</dbReference>
<evidence type="ECO:0000256" key="8">
    <source>
        <dbReference type="ARBA" id="ARBA00022728"/>
    </source>
</evidence>
<dbReference type="InterPro" id="IPR022030">
    <property type="entry name" value="SF3A1_dom"/>
</dbReference>
<dbReference type="SMART" id="SM00648">
    <property type="entry name" value="SWAP"/>
    <property type="match status" value="2"/>
</dbReference>
<dbReference type="Pfam" id="PF07714">
    <property type="entry name" value="PK_Tyr_Ser-Thr"/>
    <property type="match status" value="1"/>
</dbReference>
<comment type="catalytic activity">
    <reaction evidence="16">
        <text>L-seryl-[protein] + ATP = O-phospho-L-seryl-[protein] + ADP + H(+)</text>
        <dbReference type="Rhea" id="RHEA:17989"/>
        <dbReference type="Rhea" id="RHEA-COMP:9863"/>
        <dbReference type="Rhea" id="RHEA-COMP:11604"/>
        <dbReference type="ChEBI" id="CHEBI:15378"/>
        <dbReference type="ChEBI" id="CHEBI:29999"/>
        <dbReference type="ChEBI" id="CHEBI:30616"/>
        <dbReference type="ChEBI" id="CHEBI:83421"/>
        <dbReference type="ChEBI" id="CHEBI:456216"/>
        <dbReference type="EC" id="2.7.11.1"/>
    </reaction>
</comment>
<dbReference type="STRING" id="3750.A0A498JZK3"/>
<dbReference type="Gene3D" id="1.10.510.10">
    <property type="entry name" value="Transferase(Phosphotransferase) domain 1"/>
    <property type="match status" value="1"/>
</dbReference>
<dbReference type="SUPFAM" id="SSF54236">
    <property type="entry name" value="Ubiquitin-like"/>
    <property type="match status" value="1"/>
</dbReference>
<dbReference type="Pfam" id="PF01805">
    <property type="entry name" value="Surp"/>
    <property type="match status" value="2"/>
</dbReference>
<dbReference type="InterPro" id="IPR001245">
    <property type="entry name" value="Ser-Thr/Tyr_kinase_cat_dom"/>
</dbReference>
<feature type="region of interest" description="Disordered" evidence="17">
    <location>
        <begin position="94"/>
        <end position="122"/>
    </location>
</feature>
<dbReference type="GO" id="GO:0005686">
    <property type="term" value="C:U2 snRNP"/>
    <property type="evidence" value="ECO:0007669"/>
    <property type="project" value="UniProtKB-ARBA"/>
</dbReference>
<dbReference type="AlphaFoldDB" id="A0A498JZK3"/>
<dbReference type="SUPFAM" id="SSF56112">
    <property type="entry name" value="Protein kinase-like (PK-like)"/>
    <property type="match status" value="1"/>
</dbReference>
<keyword evidence="7" id="KW-0808">Transferase</keyword>
<keyword evidence="9" id="KW-0677">Repeat</keyword>
<dbReference type="EMBL" id="RDQH01000331">
    <property type="protein sequence ID" value="RXH99453.1"/>
    <property type="molecule type" value="Genomic_DNA"/>
</dbReference>
<dbReference type="PROSITE" id="PS50128">
    <property type="entry name" value="SURP"/>
    <property type="match status" value="2"/>
</dbReference>
<evidence type="ECO:0000256" key="2">
    <source>
        <dbReference type="ARBA" id="ARBA00010507"/>
    </source>
</evidence>
<dbReference type="Pfam" id="PF12230">
    <property type="entry name" value="PRP21_like_P"/>
    <property type="match status" value="1"/>
</dbReference>
<dbReference type="SMART" id="SM00220">
    <property type="entry name" value="S_TKc"/>
    <property type="match status" value="1"/>
</dbReference>
<feature type="region of interest" description="Disordered" evidence="17">
    <location>
        <begin position="446"/>
        <end position="466"/>
    </location>
</feature>
<feature type="domain" description="Protein kinase" evidence="18">
    <location>
        <begin position="759"/>
        <end position="1016"/>
    </location>
</feature>
<protein>
    <recommendedName>
        <fullName evidence="3">non-specific serine/threonine protein kinase</fullName>
        <ecNumber evidence="3">2.7.11.1</ecNumber>
    </recommendedName>
</protein>
<organism evidence="20 21">
    <name type="scientific">Malus domestica</name>
    <name type="common">Apple</name>
    <name type="synonym">Pyrus malus</name>
    <dbReference type="NCBI Taxonomy" id="3750"/>
    <lineage>
        <taxon>Eukaryota</taxon>
        <taxon>Viridiplantae</taxon>
        <taxon>Streptophyta</taxon>
        <taxon>Embryophyta</taxon>
        <taxon>Tracheophyta</taxon>
        <taxon>Spermatophyta</taxon>
        <taxon>Magnoliopsida</taxon>
        <taxon>eudicotyledons</taxon>
        <taxon>Gunneridae</taxon>
        <taxon>Pentapetalae</taxon>
        <taxon>rosids</taxon>
        <taxon>fabids</taxon>
        <taxon>Rosales</taxon>
        <taxon>Rosaceae</taxon>
        <taxon>Amygdaloideae</taxon>
        <taxon>Maleae</taxon>
        <taxon>Malus</taxon>
    </lineage>
</organism>
<feature type="domain" description="SURP motif" evidence="19">
    <location>
        <begin position="41"/>
        <end position="83"/>
    </location>
</feature>
<keyword evidence="8" id="KW-0747">Spliceosome</keyword>
<dbReference type="FunFam" id="3.30.200.20:FF:000060">
    <property type="entry name" value="Serine/threonine-protein kinase isoform 1"/>
    <property type="match status" value="1"/>
</dbReference>
<evidence type="ECO:0000256" key="4">
    <source>
        <dbReference type="ARBA" id="ARBA00022527"/>
    </source>
</evidence>
<dbReference type="FunFam" id="1.10.10.790:FF:000001">
    <property type="entry name" value="Splicing factor 3a, subunit 1"/>
    <property type="match status" value="1"/>
</dbReference>
<dbReference type="InterPro" id="IPR000719">
    <property type="entry name" value="Prot_kinase_dom"/>
</dbReference>
<evidence type="ECO:0000256" key="14">
    <source>
        <dbReference type="ARBA" id="ARBA00023242"/>
    </source>
</evidence>
<keyword evidence="11" id="KW-0418">Kinase</keyword>
<keyword evidence="14" id="KW-0539">Nucleus</keyword>
<dbReference type="InterPro" id="IPR045146">
    <property type="entry name" value="SF3A1"/>
</dbReference>
<evidence type="ECO:0000256" key="12">
    <source>
        <dbReference type="ARBA" id="ARBA00022840"/>
    </source>
</evidence>
<dbReference type="InterPro" id="IPR035967">
    <property type="entry name" value="SWAP/Surp_sf"/>
</dbReference>
<dbReference type="CDD" id="cd13999">
    <property type="entry name" value="STKc_MAP3K-like"/>
    <property type="match status" value="1"/>
</dbReference>
<dbReference type="FunFam" id="1.10.10.790:FF:000002">
    <property type="entry name" value="Splicing factor 3A subunit 1"/>
    <property type="match status" value="1"/>
</dbReference>
<evidence type="ECO:0000259" key="19">
    <source>
        <dbReference type="PROSITE" id="PS50128"/>
    </source>
</evidence>
<dbReference type="GO" id="GO:0005524">
    <property type="term" value="F:ATP binding"/>
    <property type="evidence" value="ECO:0007669"/>
    <property type="project" value="UniProtKB-KW"/>
</dbReference>
<evidence type="ECO:0000256" key="3">
    <source>
        <dbReference type="ARBA" id="ARBA00012513"/>
    </source>
</evidence>
<evidence type="ECO:0000313" key="21">
    <source>
        <dbReference type="Proteomes" id="UP000290289"/>
    </source>
</evidence>
<dbReference type="GO" id="GO:0004674">
    <property type="term" value="F:protein serine/threonine kinase activity"/>
    <property type="evidence" value="ECO:0007669"/>
    <property type="project" value="UniProtKB-KW"/>
</dbReference>
<dbReference type="GO" id="GO:0071004">
    <property type="term" value="C:U2-type prespliceosome"/>
    <property type="evidence" value="ECO:0007669"/>
    <property type="project" value="TreeGrafter"/>
</dbReference>
<dbReference type="SUPFAM" id="SSF109905">
    <property type="entry name" value="Surp module (SWAP domain)"/>
    <property type="match status" value="2"/>
</dbReference>
<comment type="caution">
    <text evidence="20">The sequence shown here is derived from an EMBL/GenBank/DDBJ whole genome shotgun (WGS) entry which is preliminary data.</text>
</comment>
<proteinExistence type="inferred from homology"/>
<dbReference type="Gene3D" id="3.30.200.20">
    <property type="entry name" value="Phosphorylase Kinase, domain 1"/>
    <property type="match status" value="1"/>
</dbReference>
<dbReference type="GO" id="GO:0045292">
    <property type="term" value="P:mRNA cis splicing, via spliceosome"/>
    <property type="evidence" value="ECO:0007669"/>
    <property type="project" value="InterPro"/>
</dbReference>
<evidence type="ECO:0000256" key="9">
    <source>
        <dbReference type="ARBA" id="ARBA00022737"/>
    </source>
</evidence>
<evidence type="ECO:0000256" key="17">
    <source>
        <dbReference type="SAM" id="MobiDB-lite"/>
    </source>
</evidence>
<evidence type="ECO:0000256" key="5">
    <source>
        <dbReference type="ARBA" id="ARBA00022553"/>
    </source>
</evidence>
<evidence type="ECO:0000256" key="7">
    <source>
        <dbReference type="ARBA" id="ARBA00022679"/>
    </source>
</evidence>